<keyword evidence="1" id="KW-0282">Flagellum</keyword>
<dbReference type="NCBIfam" id="TIGR02530">
    <property type="entry name" value="flg_new"/>
    <property type="match status" value="1"/>
</dbReference>
<proteinExistence type="predicted"/>
<name>A0ABT1EH66_9FIRM</name>
<keyword evidence="2" id="KW-1185">Reference proteome</keyword>
<gene>
    <name evidence="1" type="ORF">NK118_02545</name>
</gene>
<comment type="caution">
    <text evidence="1">The sequence shown here is derived from an EMBL/GenBank/DDBJ whole genome shotgun (WGS) entry which is preliminary data.</text>
</comment>
<protein>
    <submittedName>
        <fullName evidence="1">Flagellar biosynthesis protein</fullName>
    </submittedName>
</protein>
<dbReference type="InterPro" id="IPR013367">
    <property type="entry name" value="Flagellar_put"/>
</dbReference>
<reference evidence="1 2" key="1">
    <citation type="journal article" date="2022" name="Genome Biol. Evol.">
        <title>Host diet, physiology and behaviors set the stage for Lachnospiraceae cladogenesis.</title>
        <authorList>
            <person name="Vera-Ponce De Leon A."/>
            <person name="Schneider M."/>
            <person name="Jahnes B.C."/>
            <person name="Sadowski V."/>
            <person name="Camuy-Velez L.A."/>
            <person name="Duan J."/>
            <person name="Sabree Z.L."/>
        </authorList>
    </citation>
    <scope>NUCLEOTIDE SEQUENCE [LARGE SCALE GENOMIC DNA]</scope>
    <source>
        <strain evidence="1 2">PAL227</strain>
    </source>
</reference>
<organism evidence="1 2">
    <name type="scientific">Ohessyouella blattaphilus</name>
    <dbReference type="NCBI Taxonomy" id="2949333"/>
    <lineage>
        <taxon>Bacteria</taxon>
        <taxon>Bacillati</taxon>
        <taxon>Bacillota</taxon>
        <taxon>Clostridia</taxon>
        <taxon>Lachnospirales</taxon>
        <taxon>Lachnospiraceae</taxon>
        <taxon>Ohessyouella</taxon>
    </lineage>
</organism>
<evidence type="ECO:0000313" key="2">
    <source>
        <dbReference type="Proteomes" id="UP001523565"/>
    </source>
</evidence>
<dbReference type="EMBL" id="JAMZFV010000002">
    <property type="protein sequence ID" value="MCP1109122.1"/>
    <property type="molecule type" value="Genomic_DNA"/>
</dbReference>
<dbReference type="RefSeq" id="WP_262068028.1">
    <property type="nucleotide sequence ID" value="NZ_JAMXOC010000002.1"/>
</dbReference>
<sequence length="130" mass="14132">MGSLDGLTSAKDLQLRYLTTAKSGMQVAARLQATNFSDLLQEKQLSAGVEFSKHALGRIKERGLILNQNLMKELNEAVTKAKEKGAKEVAIIGTDKAFIVDVAHNRVVTAMNAAEMRESIFTNIDSAVLI</sequence>
<accession>A0ABT1EH66</accession>
<dbReference type="Proteomes" id="UP001523565">
    <property type="component" value="Unassembled WGS sequence"/>
</dbReference>
<keyword evidence="1" id="KW-0966">Cell projection</keyword>
<evidence type="ECO:0000313" key="1">
    <source>
        <dbReference type="EMBL" id="MCP1109122.1"/>
    </source>
</evidence>
<dbReference type="Pfam" id="PF12611">
    <property type="entry name" value="Flagellar_put"/>
    <property type="match status" value="1"/>
</dbReference>
<keyword evidence="1" id="KW-0969">Cilium</keyword>